<accession>A0A5C4WQT2</accession>
<dbReference type="PRINTS" id="PR00080">
    <property type="entry name" value="SDRFAMILY"/>
</dbReference>
<dbReference type="GO" id="GO:0030497">
    <property type="term" value="P:fatty acid elongation"/>
    <property type="evidence" value="ECO:0007669"/>
    <property type="project" value="TreeGrafter"/>
</dbReference>
<dbReference type="InterPro" id="IPR020904">
    <property type="entry name" value="Sc_DH/Rdtase_CS"/>
</dbReference>
<dbReference type="GO" id="GO:0047936">
    <property type="term" value="F:glucose 1-dehydrogenase [NAD(P)+] activity"/>
    <property type="evidence" value="ECO:0007669"/>
    <property type="project" value="UniProtKB-EC"/>
</dbReference>
<dbReference type="PRINTS" id="PR00081">
    <property type="entry name" value="GDHRDH"/>
</dbReference>
<dbReference type="AlphaFoldDB" id="A0A5C4WQT2"/>
<dbReference type="InterPro" id="IPR057326">
    <property type="entry name" value="KR_dom"/>
</dbReference>
<organism evidence="4 5">
    <name type="scientific">Nonomuraea phyllanthi</name>
    <dbReference type="NCBI Taxonomy" id="2219224"/>
    <lineage>
        <taxon>Bacteria</taxon>
        <taxon>Bacillati</taxon>
        <taxon>Actinomycetota</taxon>
        <taxon>Actinomycetes</taxon>
        <taxon>Streptosporangiales</taxon>
        <taxon>Streptosporangiaceae</taxon>
        <taxon>Nonomuraea</taxon>
    </lineage>
</organism>
<evidence type="ECO:0000313" key="5">
    <source>
        <dbReference type="Proteomes" id="UP000312512"/>
    </source>
</evidence>
<dbReference type="CDD" id="cd05233">
    <property type="entry name" value="SDR_c"/>
    <property type="match status" value="1"/>
</dbReference>
<dbReference type="RefSeq" id="WP_139630350.1">
    <property type="nucleotide sequence ID" value="NZ_VDLX02000003.1"/>
</dbReference>
<dbReference type="NCBIfam" id="NF005559">
    <property type="entry name" value="PRK07231.1"/>
    <property type="match status" value="1"/>
</dbReference>
<dbReference type="PROSITE" id="PS00061">
    <property type="entry name" value="ADH_SHORT"/>
    <property type="match status" value="1"/>
</dbReference>
<comment type="caution">
    <text evidence="4">The sequence shown here is derived from an EMBL/GenBank/DDBJ whole genome shotgun (WGS) entry which is preliminary data.</text>
</comment>
<name>A0A5C4WQT2_9ACTN</name>
<sequence>MMYQDLQGKVALVTGGSGGIGRETARVLAEQGMRVVINGRAPVAIEAAVKEIGGSAIGAAADTTDSAAVEAMREEVERRLGPVDVLAIFAGGGTGRPSPIDQTSEDDWHATLNANLTSTFLVIKSFLPRMRERRSGSIITMSSLAARTPTPASVAYTAAKAGIIALTKQLAHELAPTGIRVNAVAPSTIMTDRLEGRMPQEFKDRMLAEHPLGRLGTPLDVANVTAFLASDASSWLTGLTIDVAGGKWMP</sequence>
<dbReference type="PANTHER" id="PTHR42760:SF40">
    <property type="entry name" value="3-OXOACYL-[ACYL-CARRIER-PROTEIN] REDUCTASE, CHLOROPLASTIC"/>
    <property type="match status" value="1"/>
</dbReference>
<evidence type="ECO:0000313" key="4">
    <source>
        <dbReference type="EMBL" id="KAB8196033.1"/>
    </source>
</evidence>
<reference evidence="4 5" key="1">
    <citation type="submission" date="2019-10" db="EMBL/GenBank/DDBJ databases">
        <title>Nonomuraea sp. nov., isolated from Phyllanthus amarus.</title>
        <authorList>
            <person name="Klykleung N."/>
            <person name="Tanasupawat S."/>
        </authorList>
    </citation>
    <scope>NUCLEOTIDE SEQUENCE [LARGE SCALE GENOMIC DNA]</scope>
    <source>
        <strain evidence="4 5">PA1-10</strain>
    </source>
</reference>
<dbReference type="EC" id="1.1.1.47" evidence="4"/>
<dbReference type="Proteomes" id="UP000312512">
    <property type="component" value="Unassembled WGS sequence"/>
</dbReference>
<dbReference type="InterPro" id="IPR002347">
    <property type="entry name" value="SDR_fam"/>
</dbReference>
<keyword evidence="2 4" id="KW-0560">Oxidoreductase</keyword>
<proteinExistence type="inferred from homology"/>
<keyword evidence="5" id="KW-1185">Reference proteome</keyword>
<dbReference type="PANTHER" id="PTHR42760">
    <property type="entry name" value="SHORT-CHAIN DEHYDROGENASES/REDUCTASES FAMILY MEMBER"/>
    <property type="match status" value="1"/>
</dbReference>
<evidence type="ECO:0000256" key="1">
    <source>
        <dbReference type="ARBA" id="ARBA00006484"/>
    </source>
</evidence>
<comment type="similarity">
    <text evidence="1">Belongs to the short-chain dehydrogenases/reductases (SDR) family.</text>
</comment>
<evidence type="ECO:0000259" key="3">
    <source>
        <dbReference type="SMART" id="SM00822"/>
    </source>
</evidence>
<feature type="domain" description="Ketoreductase" evidence="3">
    <location>
        <begin position="9"/>
        <end position="187"/>
    </location>
</feature>
<evidence type="ECO:0000256" key="2">
    <source>
        <dbReference type="ARBA" id="ARBA00023002"/>
    </source>
</evidence>
<dbReference type="InterPro" id="IPR036291">
    <property type="entry name" value="NAD(P)-bd_dom_sf"/>
</dbReference>
<dbReference type="EMBL" id="VDLX02000003">
    <property type="protein sequence ID" value="KAB8196033.1"/>
    <property type="molecule type" value="Genomic_DNA"/>
</dbReference>
<dbReference type="Pfam" id="PF13561">
    <property type="entry name" value="adh_short_C2"/>
    <property type="match status" value="1"/>
</dbReference>
<dbReference type="Gene3D" id="3.40.50.720">
    <property type="entry name" value="NAD(P)-binding Rossmann-like Domain"/>
    <property type="match status" value="1"/>
</dbReference>
<dbReference type="SMART" id="SM00822">
    <property type="entry name" value="PKS_KR"/>
    <property type="match status" value="1"/>
</dbReference>
<dbReference type="SUPFAM" id="SSF51735">
    <property type="entry name" value="NAD(P)-binding Rossmann-fold domains"/>
    <property type="match status" value="1"/>
</dbReference>
<dbReference type="OrthoDB" id="517007at2"/>
<gene>
    <name evidence="4" type="ORF">FH608_011245</name>
</gene>
<dbReference type="FunFam" id="3.40.50.720:FF:000084">
    <property type="entry name" value="Short-chain dehydrogenase reductase"/>
    <property type="match status" value="1"/>
</dbReference>
<protein>
    <submittedName>
        <fullName evidence="4">Glucose 1-dehydrogenase</fullName>
        <ecNumber evidence="4">1.1.1.47</ecNumber>
    </submittedName>
</protein>